<dbReference type="SMART" id="SM00225">
    <property type="entry name" value="BTB"/>
    <property type="match status" value="1"/>
</dbReference>
<name>A0A6A7AS67_9PLEO</name>
<sequence>MGPSRVAPLTSDQDSMTWPLTAFAITNEFKSTSRAELILDRANNEFGLIYALEPGTAVVAQFPDSDEPVYFAVSKIRAACLRTGTSCKKICILMAHFQLDLAFATGQGVSDFMQVLGRLITKVGNEHFEIYEAASNAALGRADFNMHKECYGLQSQGARQWMAVPDTNTSEWARIYKAGKCSDFTVIAGGTLFPVHRVLLCTRSEYFNAVCDGRFSETEQCSITLPEDAKTISTLLQELYEVYNPTTGSLFTNFALRRAFEKECIMSDLLSLFVTADKYGMSSVRQKTSEAIVDRLPFIHDPLSIVDLASNVYDVEFPAMDCGLRKVVVMQLHLRLSAIMNDEDAWKEYSDNKEVLKALHGYQCGMSGVGERTGLSTPPASPKKK</sequence>
<dbReference type="SUPFAM" id="SSF54695">
    <property type="entry name" value="POZ domain"/>
    <property type="match status" value="1"/>
</dbReference>
<dbReference type="Pfam" id="PF00651">
    <property type="entry name" value="BTB"/>
    <property type="match status" value="1"/>
</dbReference>
<evidence type="ECO:0000313" key="3">
    <source>
        <dbReference type="Proteomes" id="UP000799423"/>
    </source>
</evidence>
<gene>
    <name evidence="2" type="ORF">T440DRAFT_282342</name>
</gene>
<organism evidence="2 3">
    <name type="scientific">Plenodomus tracheiphilus IPT5</name>
    <dbReference type="NCBI Taxonomy" id="1408161"/>
    <lineage>
        <taxon>Eukaryota</taxon>
        <taxon>Fungi</taxon>
        <taxon>Dikarya</taxon>
        <taxon>Ascomycota</taxon>
        <taxon>Pezizomycotina</taxon>
        <taxon>Dothideomycetes</taxon>
        <taxon>Pleosporomycetidae</taxon>
        <taxon>Pleosporales</taxon>
        <taxon>Pleosporineae</taxon>
        <taxon>Leptosphaeriaceae</taxon>
        <taxon>Plenodomus</taxon>
    </lineage>
</organism>
<proteinExistence type="predicted"/>
<keyword evidence="3" id="KW-1185">Reference proteome</keyword>
<reference evidence="2" key="1">
    <citation type="submission" date="2020-01" db="EMBL/GenBank/DDBJ databases">
        <authorList>
            <consortium name="DOE Joint Genome Institute"/>
            <person name="Haridas S."/>
            <person name="Albert R."/>
            <person name="Binder M."/>
            <person name="Bloem J."/>
            <person name="Labutti K."/>
            <person name="Salamov A."/>
            <person name="Andreopoulos B."/>
            <person name="Baker S.E."/>
            <person name="Barry K."/>
            <person name="Bills G."/>
            <person name="Bluhm B.H."/>
            <person name="Cannon C."/>
            <person name="Castanera R."/>
            <person name="Culley D.E."/>
            <person name="Daum C."/>
            <person name="Ezra D."/>
            <person name="Gonzalez J.B."/>
            <person name="Henrissat B."/>
            <person name="Kuo A."/>
            <person name="Liang C."/>
            <person name="Lipzen A."/>
            <person name="Lutzoni F."/>
            <person name="Magnuson J."/>
            <person name="Mondo S."/>
            <person name="Nolan M."/>
            <person name="Ohm R."/>
            <person name="Pangilinan J."/>
            <person name="Park H.-J."/>
            <person name="Ramirez L."/>
            <person name="Alfaro M."/>
            <person name="Sun H."/>
            <person name="Tritt A."/>
            <person name="Yoshinaga Y."/>
            <person name="Zwiers L.-H."/>
            <person name="Turgeon B.G."/>
            <person name="Goodwin S.B."/>
            <person name="Spatafora J.W."/>
            <person name="Crous P.W."/>
            <person name="Grigoriev I.V."/>
        </authorList>
    </citation>
    <scope>NUCLEOTIDE SEQUENCE</scope>
    <source>
        <strain evidence="2">IPT5</strain>
    </source>
</reference>
<accession>A0A6A7AS67</accession>
<dbReference type="PANTHER" id="PTHR47843:SF5">
    <property type="entry name" value="BTB_POZ DOMAIN PROTEIN"/>
    <property type="match status" value="1"/>
</dbReference>
<dbReference type="OrthoDB" id="6359816at2759"/>
<dbReference type="InterPro" id="IPR011333">
    <property type="entry name" value="SKP1/BTB/POZ_sf"/>
</dbReference>
<dbReference type="CDD" id="cd18186">
    <property type="entry name" value="BTB_POZ_ZBTB_KLHL-like"/>
    <property type="match status" value="1"/>
</dbReference>
<dbReference type="InterPro" id="IPR000210">
    <property type="entry name" value="BTB/POZ_dom"/>
</dbReference>
<dbReference type="Proteomes" id="UP000799423">
    <property type="component" value="Unassembled WGS sequence"/>
</dbReference>
<protein>
    <recommendedName>
        <fullName evidence="1">BTB domain-containing protein</fullName>
    </recommendedName>
</protein>
<evidence type="ECO:0000313" key="2">
    <source>
        <dbReference type="EMBL" id="KAF2845197.1"/>
    </source>
</evidence>
<dbReference type="PANTHER" id="PTHR47843">
    <property type="entry name" value="BTB DOMAIN-CONTAINING PROTEIN-RELATED"/>
    <property type="match status" value="1"/>
</dbReference>
<dbReference type="AlphaFoldDB" id="A0A6A7AS67"/>
<dbReference type="PROSITE" id="PS50097">
    <property type="entry name" value="BTB"/>
    <property type="match status" value="1"/>
</dbReference>
<evidence type="ECO:0000259" key="1">
    <source>
        <dbReference type="PROSITE" id="PS50097"/>
    </source>
</evidence>
<dbReference type="Gene3D" id="3.30.710.10">
    <property type="entry name" value="Potassium Channel Kv1.1, Chain A"/>
    <property type="match status" value="1"/>
</dbReference>
<dbReference type="EMBL" id="MU006352">
    <property type="protein sequence ID" value="KAF2845197.1"/>
    <property type="molecule type" value="Genomic_DNA"/>
</dbReference>
<feature type="domain" description="BTB" evidence="1">
    <location>
        <begin position="182"/>
        <end position="240"/>
    </location>
</feature>